<proteinExistence type="predicted"/>
<evidence type="ECO:0000256" key="4">
    <source>
        <dbReference type="ARBA" id="ARBA00023163"/>
    </source>
</evidence>
<dbReference type="CDD" id="cd11378">
    <property type="entry name" value="DUF296"/>
    <property type="match status" value="1"/>
</dbReference>
<name>A0AAV1RNH0_9ROSI</name>
<evidence type="ECO:0000256" key="6">
    <source>
        <dbReference type="RuleBase" id="RU367031"/>
    </source>
</evidence>
<comment type="function">
    <text evidence="6">Transcription factor that specifically binds AT-rich DNA sequences related to the nuclear matrix attachment regions (MARs).</text>
</comment>
<evidence type="ECO:0000256" key="3">
    <source>
        <dbReference type="ARBA" id="ARBA00023125"/>
    </source>
</evidence>
<comment type="caution">
    <text evidence="9">The sequence shown here is derived from an EMBL/GenBank/DDBJ whole genome shotgun (WGS) entry which is preliminary data.</text>
</comment>
<comment type="subcellular location">
    <subcellularLocation>
        <location evidence="1 6">Nucleus</location>
    </subcellularLocation>
</comment>
<feature type="compositionally biased region" description="Basic and acidic residues" evidence="7">
    <location>
        <begin position="303"/>
        <end position="312"/>
    </location>
</feature>
<feature type="compositionally biased region" description="Basic and acidic residues" evidence="7">
    <location>
        <begin position="376"/>
        <end position="390"/>
    </location>
</feature>
<feature type="domain" description="PPC" evidence="8">
    <location>
        <begin position="179"/>
        <end position="319"/>
    </location>
</feature>
<feature type="region of interest" description="Disordered" evidence="7">
    <location>
        <begin position="342"/>
        <end position="390"/>
    </location>
</feature>
<dbReference type="GO" id="GO:0005634">
    <property type="term" value="C:nucleus"/>
    <property type="evidence" value="ECO:0007669"/>
    <property type="project" value="UniProtKB-SubCell"/>
</dbReference>
<evidence type="ECO:0000313" key="9">
    <source>
        <dbReference type="EMBL" id="CAK7337097.1"/>
    </source>
</evidence>
<comment type="domain">
    <text evidence="6">The PPC domain mediates interactions between AHL proteins.</text>
</comment>
<gene>
    <name evidence="9" type="ORF">DCAF_LOCUS12124</name>
</gene>
<dbReference type="AlphaFoldDB" id="A0AAV1RNH0"/>
<keyword evidence="3 6" id="KW-0238">DNA-binding</keyword>
<keyword evidence="5 6" id="KW-0539">Nucleus</keyword>
<keyword evidence="2 6" id="KW-0805">Transcription regulation</keyword>
<sequence length="390" mass="40500">MEAKEGITVSSGVTVKAEEAPDGFRVAPRNENSSPNPNPNPNPSLNPINNHNPNPTPNPNPNPNSNSNPIPNPNPNPNAGPFSGPLVVASPVGASTAGASPASVGGADTGFKKKRGRPRKYAPDGTLNTALSPMPISSSIPLGDFSAWKRGRGRPIESVKKQHNYEYESTGDKIAYFVGANFMPHVITVNAGEDVTMKVMSFSQQGARAICILSANGTISNVTLRQPTSSGGTLTYEGRFEILSLSGSFMPNGSGGTKSRSGGMSVSLAGPDGRVVGGGLAGLLVAAGPVQVVVGSFLPGHQQESKNKKQRIEPTPSVIPTTIHVISPEEMKGSFGGVRPVALPSPSFHGDNPASLNHMQAFRDPPSDNKTSSPDDGSKGPDHSNCEISY</sequence>
<keyword evidence="4 6" id="KW-0804">Transcription</keyword>
<dbReference type="SUPFAM" id="SSF117856">
    <property type="entry name" value="AF0104/ALDC/Ptd012-like"/>
    <property type="match status" value="1"/>
</dbReference>
<dbReference type="InterPro" id="IPR039605">
    <property type="entry name" value="AHL"/>
</dbReference>
<organism evidence="9 10">
    <name type="scientific">Dovyalis caffra</name>
    <dbReference type="NCBI Taxonomy" id="77055"/>
    <lineage>
        <taxon>Eukaryota</taxon>
        <taxon>Viridiplantae</taxon>
        <taxon>Streptophyta</taxon>
        <taxon>Embryophyta</taxon>
        <taxon>Tracheophyta</taxon>
        <taxon>Spermatophyta</taxon>
        <taxon>Magnoliopsida</taxon>
        <taxon>eudicotyledons</taxon>
        <taxon>Gunneridae</taxon>
        <taxon>Pentapetalae</taxon>
        <taxon>rosids</taxon>
        <taxon>fabids</taxon>
        <taxon>Malpighiales</taxon>
        <taxon>Salicaceae</taxon>
        <taxon>Flacourtieae</taxon>
        <taxon>Dovyalis</taxon>
    </lineage>
</organism>
<accession>A0AAV1RNH0</accession>
<dbReference type="Pfam" id="PF03479">
    <property type="entry name" value="PCC"/>
    <property type="match status" value="1"/>
</dbReference>
<feature type="region of interest" description="Disordered" evidence="7">
    <location>
        <begin position="301"/>
        <end position="325"/>
    </location>
</feature>
<dbReference type="Gene3D" id="3.30.1330.80">
    <property type="entry name" value="Hypothetical protein, similar to alpha- acetolactate decarboxylase, domain 2"/>
    <property type="match status" value="1"/>
</dbReference>
<dbReference type="PANTHER" id="PTHR31500:SF18">
    <property type="entry name" value="AT-HOOK MOTIF NUCLEAR-LOCALIZED PROTEIN 3"/>
    <property type="match status" value="1"/>
</dbReference>
<protein>
    <recommendedName>
        <fullName evidence="6">AT-hook motif nuclear-localized protein</fullName>
    </recommendedName>
</protein>
<keyword evidence="10" id="KW-1185">Reference proteome</keyword>
<evidence type="ECO:0000313" key="10">
    <source>
        <dbReference type="Proteomes" id="UP001314170"/>
    </source>
</evidence>
<dbReference type="EMBL" id="CAWUPB010001010">
    <property type="protein sequence ID" value="CAK7337097.1"/>
    <property type="molecule type" value="Genomic_DNA"/>
</dbReference>
<feature type="region of interest" description="Disordered" evidence="7">
    <location>
        <begin position="1"/>
        <end position="133"/>
    </location>
</feature>
<evidence type="ECO:0000256" key="1">
    <source>
        <dbReference type="ARBA" id="ARBA00004123"/>
    </source>
</evidence>
<reference evidence="9 10" key="1">
    <citation type="submission" date="2024-01" db="EMBL/GenBank/DDBJ databases">
        <authorList>
            <person name="Waweru B."/>
        </authorList>
    </citation>
    <scope>NUCLEOTIDE SEQUENCE [LARGE SCALE GENOMIC DNA]</scope>
</reference>
<dbReference type="Proteomes" id="UP001314170">
    <property type="component" value="Unassembled WGS sequence"/>
</dbReference>
<dbReference type="InterPro" id="IPR005175">
    <property type="entry name" value="PPC_dom"/>
</dbReference>
<dbReference type="PANTHER" id="PTHR31500">
    <property type="entry name" value="AT-HOOK MOTIF NUCLEAR-LOCALIZED PROTEIN 9"/>
    <property type="match status" value="1"/>
</dbReference>
<dbReference type="GO" id="GO:0003680">
    <property type="term" value="F:minor groove of adenine-thymine-rich DNA binding"/>
    <property type="evidence" value="ECO:0007669"/>
    <property type="project" value="UniProtKB-UniRule"/>
</dbReference>
<evidence type="ECO:0000256" key="7">
    <source>
        <dbReference type="SAM" id="MobiDB-lite"/>
    </source>
</evidence>
<dbReference type="PROSITE" id="PS51742">
    <property type="entry name" value="PPC"/>
    <property type="match status" value="1"/>
</dbReference>
<evidence type="ECO:0000259" key="8">
    <source>
        <dbReference type="PROSITE" id="PS51742"/>
    </source>
</evidence>
<evidence type="ECO:0000256" key="2">
    <source>
        <dbReference type="ARBA" id="ARBA00023015"/>
    </source>
</evidence>
<dbReference type="FunFam" id="3.30.1330.80:FF:000003">
    <property type="entry name" value="AT-hook motif nuclear-localized protein 1-like"/>
    <property type="match status" value="1"/>
</dbReference>
<evidence type="ECO:0000256" key="5">
    <source>
        <dbReference type="ARBA" id="ARBA00023242"/>
    </source>
</evidence>